<accession>A0AAN7ZDG6</accession>
<sequence>MGEELIVITSWIHGDEPAAWNIKDDFVDVFEVRDGAIIIDPARDWFFVVARIGAWYADGSRRPARETGSHQVLKSTEIRCFPLIPTHAQMVDGQSTANFTDLLVGLFGSHQVVDREDHAGNIPQPFFPNFHGGPEASVKSSEDPGSTEVGGIVHVGHGLWTRQPYQGTKIPGRI</sequence>
<keyword evidence="2" id="KW-1185">Reference proteome</keyword>
<protein>
    <submittedName>
        <fullName evidence="1">Uncharacterized protein</fullName>
    </submittedName>
</protein>
<gene>
    <name evidence="1" type="ORF">RRF57_010805</name>
</gene>
<organism evidence="1 2">
    <name type="scientific">Xylaria bambusicola</name>
    <dbReference type="NCBI Taxonomy" id="326684"/>
    <lineage>
        <taxon>Eukaryota</taxon>
        <taxon>Fungi</taxon>
        <taxon>Dikarya</taxon>
        <taxon>Ascomycota</taxon>
        <taxon>Pezizomycotina</taxon>
        <taxon>Sordariomycetes</taxon>
        <taxon>Xylariomycetidae</taxon>
        <taxon>Xylariales</taxon>
        <taxon>Xylariaceae</taxon>
        <taxon>Xylaria</taxon>
    </lineage>
</organism>
<name>A0AAN7ZDG6_9PEZI</name>
<proteinExistence type="predicted"/>
<dbReference type="AlphaFoldDB" id="A0AAN7ZDG6"/>
<dbReference type="EMBL" id="JAWHQM010000048">
    <property type="protein sequence ID" value="KAK5635093.1"/>
    <property type="molecule type" value="Genomic_DNA"/>
</dbReference>
<dbReference type="Proteomes" id="UP001305414">
    <property type="component" value="Unassembled WGS sequence"/>
</dbReference>
<evidence type="ECO:0000313" key="2">
    <source>
        <dbReference type="Proteomes" id="UP001305414"/>
    </source>
</evidence>
<reference evidence="1 2" key="1">
    <citation type="submission" date="2023-10" db="EMBL/GenBank/DDBJ databases">
        <title>Draft genome sequence of Xylaria bambusicola isolate GMP-LS, the root and basal stem rot pathogen of sugarcane in Indonesia.</title>
        <authorList>
            <person name="Selvaraj P."/>
            <person name="Muralishankar V."/>
            <person name="Muruganantham S."/>
            <person name="Sp S."/>
            <person name="Haryani S."/>
            <person name="Lau K.J.X."/>
            <person name="Naqvi N.I."/>
        </authorList>
    </citation>
    <scope>NUCLEOTIDE SEQUENCE [LARGE SCALE GENOMIC DNA]</scope>
    <source>
        <strain evidence="1">GMP-LS</strain>
    </source>
</reference>
<comment type="caution">
    <text evidence="1">The sequence shown here is derived from an EMBL/GenBank/DDBJ whole genome shotgun (WGS) entry which is preliminary data.</text>
</comment>
<evidence type="ECO:0000313" key="1">
    <source>
        <dbReference type="EMBL" id="KAK5635093.1"/>
    </source>
</evidence>